<dbReference type="AlphaFoldDB" id="A0A8B9Q7G9"/>
<reference evidence="1" key="2">
    <citation type="submission" date="2025-09" db="UniProtKB">
        <authorList>
            <consortium name="Ensembl"/>
        </authorList>
    </citation>
    <scope>IDENTIFICATION</scope>
</reference>
<dbReference type="Ensembl" id="ENSAOWT00000024515.1">
    <property type="protein sequence ID" value="ENSAOWP00000021657.1"/>
    <property type="gene ID" value="ENSAOWG00000014640.1"/>
</dbReference>
<proteinExistence type="predicted"/>
<accession>A0A8B9Q7G9</accession>
<dbReference type="Proteomes" id="UP000694424">
    <property type="component" value="Unplaced"/>
</dbReference>
<protein>
    <submittedName>
        <fullName evidence="1">Uncharacterized protein</fullName>
    </submittedName>
</protein>
<evidence type="ECO:0000313" key="1">
    <source>
        <dbReference type="Ensembl" id="ENSAOWP00000021657.1"/>
    </source>
</evidence>
<evidence type="ECO:0000313" key="2">
    <source>
        <dbReference type="Proteomes" id="UP000694424"/>
    </source>
</evidence>
<sequence length="114" mass="12344">ASRTVYIKSSPGYWHKMGDVAGFLPNASVHFSEAPSASCCQKRKWENVIPKMRNAASSPLPPCLEETPRLGSLQAQAPKQNATLQFMHFCCPGTGRTNSMAAGASKRPTLHNIS</sequence>
<organism evidence="1 2">
    <name type="scientific">Apteryx owenii</name>
    <name type="common">Little spotted kiwi</name>
    <dbReference type="NCBI Taxonomy" id="8824"/>
    <lineage>
        <taxon>Eukaryota</taxon>
        <taxon>Metazoa</taxon>
        <taxon>Chordata</taxon>
        <taxon>Craniata</taxon>
        <taxon>Vertebrata</taxon>
        <taxon>Euteleostomi</taxon>
        <taxon>Archelosauria</taxon>
        <taxon>Archosauria</taxon>
        <taxon>Dinosauria</taxon>
        <taxon>Saurischia</taxon>
        <taxon>Theropoda</taxon>
        <taxon>Coelurosauria</taxon>
        <taxon>Aves</taxon>
        <taxon>Palaeognathae</taxon>
        <taxon>Apterygiformes</taxon>
        <taxon>Apterygidae</taxon>
        <taxon>Apteryx</taxon>
    </lineage>
</organism>
<reference evidence="1" key="1">
    <citation type="submission" date="2025-08" db="UniProtKB">
        <authorList>
            <consortium name="Ensembl"/>
        </authorList>
    </citation>
    <scope>IDENTIFICATION</scope>
</reference>
<keyword evidence="2" id="KW-1185">Reference proteome</keyword>
<name>A0A8B9Q7G9_APTOW</name>